<proteinExistence type="predicted"/>
<gene>
    <name evidence="1" type="ordered locus">CENSYa_1443</name>
</gene>
<evidence type="ECO:0000313" key="1">
    <source>
        <dbReference type="EMBL" id="ABK78065.1"/>
    </source>
</evidence>
<dbReference type="AlphaFoldDB" id="A0RXJ8"/>
<dbReference type="STRING" id="414004.CENSYa_1443"/>
<dbReference type="EnsemblBacteria" id="ABK78065">
    <property type="protein sequence ID" value="ABK78065"/>
    <property type="gene ID" value="CENSYa_1443"/>
</dbReference>
<evidence type="ECO:0000313" key="2">
    <source>
        <dbReference type="Proteomes" id="UP000000758"/>
    </source>
</evidence>
<sequence>MVREGIERMIKESEEALGREHDELADSVRADLQKFKGKAMDRV</sequence>
<accession>A0RXJ8</accession>
<dbReference type="EMBL" id="DP000238">
    <property type="protein sequence ID" value="ABK78065.1"/>
    <property type="molecule type" value="Genomic_DNA"/>
</dbReference>
<name>A0RXJ8_CENSY</name>
<keyword evidence="2" id="KW-1185">Reference proteome</keyword>
<dbReference type="KEGG" id="csy:CENSYa_1443"/>
<dbReference type="HOGENOM" id="CLU_3227648_0_0_2"/>
<dbReference type="Proteomes" id="UP000000758">
    <property type="component" value="Chromosome"/>
</dbReference>
<reference evidence="1 2" key="1">
    <citation type="journal article" date="2006" name="Proc. Natl. Acad. Sci. U.S.A.">
        <title>Genomic analysis of the uncultivated marine crenarchaeote Cenarchaeum symbiosum.</title>
        <authorList>
            <person name="Hallam S.J."/>
            <person name="Konstantinidis K.T."/>
            <person name="Putnam N."/>
            <person name="Schleper C."/>
            <person name="Watanabe Y."/>
            <person name="Sugahara J."/>
            <person name="Preston C."/>
            <person name="de la Torre J."/>
            <person name="Richardson P.M."/>
            <person name="DeLong E.F."/>
        </authorList>
    </citation>
    <scope>NUCLEOTIDE SEQUENCE [LARGE SCALE GENOMIC DNA]</scope>
    <source>
        <strain evidence="2">A</strain>
    </source>
</reference>
<organism evidence="1 2">
    <name type="scientific">Cenarchaeum symbiosum (strain A)</name>
    <dbReference type="NCBI Taxonomy" id="414004"/>
    <lineage>
        <taxon>Archaea</taxon>
        <taxon>Nitrososphaerota</taxon>
        <taxon>Candidatus Cenarchaeales</taxon>
        <taxon>Candidatus Cenarchaeaceae</taxon>
        <taxon>Candidatus Cenarchaeum</taxon>
    </lineage>
</organism>
<protein>
    <submittedName>
        <fullName evidence="1">Uncharacterized protein</fullName>
    </submittedName>
</protein>